<feature type="transmembrane region" description="Helical" evidence="1">
    <location>
        <begin position="76"/>
        <end position="99"/>
    </location>
</feature>
<reference evidence="2" key="1">
    <citation type="submission" date="2015-04" db="UniProtKB">
        <authorList>
            <consortium name="EnsemblPlants"/>
        </authorList>
    </citation>
    <scope>IDENTIFICATION</scope>
</reference>
<dbReference type="HOGENOM" id="CLU_1404468_0_0_1"/>
<dbReference type="Proteomes" id="UP000008021">
    <property type="component" value="Chromosome 12"/>
</dbReference>
<dbReference type="EnsemblPlants" id="OMERI12G02160.1">
    <property type="protein sequence ID" value="OMERI12G02160.1"/>
    <property type="gene ID" value="OMERI12G02160"/>
</dbReference>
<evidence type="ECO:0000256" key="1">
    <source>
        <dbReference type="SAM" id="Phobius"/>
    </source>
</evidence>
<keyword evidence="1" id="KW-0472">Membrane</keyword>
<protein>
    <submittedName>
        <fullName evidence="2">Uncharacterized protein</fullName>
    </submittedName>
</protein>
<keyword evidence="3" id="KW-1185">Reference proteome</keyword>
<name>A0A0E0F9T3_9ORYZ</name>
<proteinExistence type="predicted"/>
<evidence type="ECO:0000313" key="2">
    <source>
        <dbReference type="EnsemblPlants" id="OMERI12G02160.1"/>
    </source>
</evidence>
<dbReference type="Gramene" id="OMERI12G02160.1">
    <property type="protein sequence ID" value="OMERI12G02160.1"/>
    <property type="gene ID" value="OMERI12G02160"/>
</dbReference>
<reference evidence="2" key="2">
    <citation type="submission" date="2018-05" db="EMBL/GenBank/DDBJ databases">
        <title>OmerRS3 (Oryza meridionalis Reference Sequence Version 3).</title>
        <authorList>
            <person name="Zhang J."/>
            <person name="Kudrna D."/>
            <person name="Lee S."/>
            <person name="Talag J."/>
            <person name="Welchert J."/>
            <person name="Wing R.A."/>
        </authorList>
    </citation>
    <scope>NUCLEOTIDE SEQUENCE [LARGE SCALE GENOMIC DNA]</scope>
    <source>
        <strain evidence="2">cv. OR44</strain>
    </source>
</reference>
<sequence>MNTNPNARINAGENIYKFRNRSIIHYLFFRTDYSLLGLLNVYTSIQTPAKNHIYNANEQDEGEKLLAMAPVKINKIICYFATFFMVLVIMSCALTSTLACQKWEPKSPVLGYSGRMRAHHRYDEARHEATADCLKVRRKVVHVCWLGGCPDVGRVSQEQCQLERALTASQWAKALRLALGLEAFLSHATAIKEI</sequence>
<organism evidence="2">
    <name type="scientific">Oryza meridionalis</name>
    <dbReference type="NCBI Taxonomy" id="40149"/>
    <lineage>
        <taxon>Eukaryota</taxon>
        <taxon>Viridiplantae</taxon>
        <taxon>Streptophyta</taxon>
        <taxon>Embryophyta</taxon>
        <taxon>Tracheophyta</taxon>
        <taxon>Spermatophyta</taxon>
        <taxon>Magnoliopsida</taxon>
        <taxon>Liliopsida</taxon>
        <taxon>Poales</taxon>
        <taxon>Poaceae</taxon>
        <taxon>BOP clade</taxon>
        <taxon>Oryzoideae</taxon>
        <taxon>Oryzeae</taxon>
        <taxon>Oryzinae</taxon>
        <taxon>Oryza</taxon>
    </lineage>
</organism>
<evidence type="ECO:0000313" key="3">
    <source>
        <dbReference type="Proteomes" id="UP000008021"/>
    </source>
</evidence>
<accession>A0A0E0F9T3</accession>
<dbReference type="AlphaFoldDB" id="A0A0E0F9T3"/>
<keyword evidence="1" id="KW-1133">Transmembrane helix</keyword>
<keyword evidence="1" id="KW-0812">Transmembrane</keyword>